<dbReference type="Gene3D" id="3.40.50.300">
    <property type="entry name" value="P-loop containing nucleotide triphosphate hydrolases"/>
    <property type="match status" value="2"/>
</dbReference>
<dbReference type="GO" id="GO:0005524">
    <property type="term" value="F:ATP binding"/>
    <property type="evidence" value="ECO:0007669"/>
    <property type="project" value="InterPro"/>
</dbReference>
<dbReference type="Proteomes" id="UP000293036">
    <property type="component" value="Unassembled WGS sequence"/>
</dbReference>
<dbReference type="InterPro" id="IPR006935">
    <property type="entry name" value="Helicase/UvrB_N"/>
</dbReference>
<evidence type="ECO:0000259" key="2">
    <source>
        <dbReference type="Pfam" id="PF19778"/>
    </source>
</evidence>
<dbReference type="GO" id="GO:0003677">
    <property type="term" value="F:DNA binding"/>
    <property type="evidence" value="ECO:0007669"/>
    <property type="project" value="InterPro"/>
</dbReference>
<evidence type="ECO:0000313" key="3">
    <source>
        <dbReference type="EMBL" id="TBW23779.1"/>
    </source>
</evidence>
<dbReference type="EMBL" id="SJDT01000001">
    <property type="protein sequence ID" value="TBW23779.1"/>
    <property type="molecule type" value="Genomic_DNA"/>
</dbReference>
<dbReference type="RefSeq" id="WP_131279300.1">
    <property type="nucleotide sequence ID" value="NZ_JBHSLR010000009.1"/>
</dbReference>
<dbReference type="InterPro" id="IPR050742">
    <property type="entry name" value="Helicase_Restrict-Modif_Enz"/>
</dbReference>
<reference evidence="3 4" key="1">
    <citation type="submission" date="2019-02" db="EMBL/GenBank/DDBJ databases">
        <title>Arcanobacterium bovis sp. nov., isolated from the milk of a cow with mastitis.</title>
        <authorList>
            <person name="Sammra O."/>
            <person name="Foster G."/>
            <person name="Hassan A."/>
            <person name="Alssahen M."/>
            <person name="Laemmler C."/>
            <person name="Borowiak M."/>
            <person name="Malorny B."/>
            <person name="Abdulmawjood A."/>
        </authorList>
    </citation>
    <scope>NUCLEOTIDE SEQUENCE [LARGE SCALE GENOMIC DNA]</scope>
    <source>
        <strain evidence="3 4">C605018/01/1</strain>
    </source>
</reference>
<dbReference type="PANTHER" id="PTHR47396:SF1">
    <property type="entry name" value="ATP-DEPENDENT HELICASE IRC3-RELATED"/>
    <property type="match status" value="1"/>
</dbReference>
<dbReference type="GO" id="GO:0015668">
    <property type="term" value="F:type III site-specific deoxyribonuclease activity"/>
    <property type="evidence" value="ECO:0007669"/>
    <property type="project" value="InterPro"/>
</dbReference>
<dbReference type="InterPro" id="IPR027417">
    <property type="entry name" value="P-loop_NTPase"/>
</dbReference>
<feature type="domain" description="Helicase/UvrB N-terminal" evidence="1">
    <location>
        <begin position="112"/>
        <end position="270"/>
    </location>
</feature>
<dbReference type="Pfam" id="PF04851">
    <property type="entry name" value="ResIII"/>
    <property type="match status" value="1"/>
</dbReference>
<comment type="caution">
    <text evidence="3">The sequence shown here is derived from an EMBL/GenBank/DDBJ whole genome shotgun (WGS) entry which is preliminary data.</text>
</comment>
<name>A0A4Q9V2A5_9ACTO</name>
<proteinExistence type="predicted"/>
<keyword evidence="3" id="KW-0067">ATP-binding</keyword>
<dbReference type="GO" id="GO:0005829">
    <property type="term" value="C:cytosol"/>
    <property type="evidence" value="ECO:0007669"/>
    <property type="project" value="TreeGrafter"/>
</dbReference>
<organism evidence="3 4">
    <name type="scientific">Arcanobacterium bovis</name>
    <dbReference type="NCBI Taxonomy" id="2529275"/>
    <lineage>
        <taxon>Bacteria</taxon>
        <taxon>Bacillati</taxon>
        <taxon>Actinomycetota</taxon>
        <taxon>Actinomycetes</taxon>
        <taxon>Actinomycetales</taxon>
        <taxon>Actinomycetaceae</taxon>
        <taxon>Arcanobacterium</taxon>
    </lineage>
</organism>
<keyword evidence="3" id="KW-0347">Helicase</keyword>
<dbReference type="GO" id="GO:0004386">
    <property type="term" value="F:helicase activity"/>
    <property type="evidence" value="ECO:0007669"/>
    <property type="project" value="UniProtKB-KW"/>
</dbReference>
<dbReference type="Pfam" id="PF19778">
    <property type="entry name" value="RE_endonuc"/>
    <property type="match status" value="1"/>
</dbReference>
<dbReference type="InterPro" id="IPR045572">
    <property type="entry name" value="RE_endonuc_C"/>
</dbReference>
<evidence type="ECO:0000259" key="1">
    <source>
        <dbReference type="Pfam" id="PF04851"/>
    </source>
</evidence>
<dbReference type="SUPFAM" id="SSF52540">
    <property type="entry name" value="P-loop containing nucleoside triphosphate hydrolases"/>
    <property type="match status" value="2"/>
</dbReference>
<keyword evidence="3" id="KW-0547">Nucleotide-binding</keyword>
<keyword evidence="3" id="KW-0378">Hydrolase</keyword>
<evidence type="ECO:0000313" key="4">
    <source>
        <dbReference type="Proteomes" id="UP000293036"/>
    </source>
</evidence>
<keyword evidence="4" id="KW-1185">Reference proteome</keyword>
<protein>
    <submittedName>
        <fullName evidence="3">DEAD/DEAH box helicase</fullName>
    </submittedName>
</protein>
<dbReference type="OrthoDB" id="9776021at2"/>
<accession>A0A4Q9V2A5</accession>
<sequence length="988" mass="112786">MKLKFDENYGYQLDAINTVVDLFDGQPYDSGQLTEALLGLHSLPIVLGQSRLPGADEQFGVNTDSEIQQEIGAIGNNLVLGEATILDNLKRRQEHNGLPESASLVDGLQFDIEMETGTGKTYVYLRTIFELAKRYNFTKFVILVPSVPIREGVNSSIHLMKDHFKKLYPTLNFNHFVYSGKNAEQVQSFATSTAIQIMVMTVDAIKGDAKNRILHQHRDRLNGLRPVDFLRAVKPIVIMDEPQNMESDLSKSSVKELRPAFTLRYSATHKKNRNLVYQLDPVAAHNLELVKGIAIAETLQSGTNTTPYIKLLEVRHGPKKWEAKLELNIRKKDGTVSRSSKWVAQGVDLARATDNDTYSGNWRINEVSIEPPYIELSKHGLLQIGEQIGGSQDAVYREMIRETIREHFRKETMLRPRGIKVLSLFFVDRVASYLGDGSSNEEANGKFVQYFDQIFEEERERNPRVLELLPERPIDYRRAYFSKTKGRYYDPKTGTAKDDDSYDLIMKDKERLLSEEEPVRFIFSHSALREGWDNPNVFQICTLREIGSETERRQTIGRGLRLPVNAAGERVSDRAVAQLTIVADESYKEFANALQNEYEKAGVKIGVVRENEFTDLPWHNGDEVINLGFTRSKEIWNQLKDNKIIDAKGHLTEKFAPEVPDFSLNLSAEFSPIEQLIIERLKDLKIERIVKSTRHRVTRKLNKQIYDSPEFEAFWAAISAKTTYSVRFDSDELIANAIKRIKKIEYIEPLRIQVTKAQLRIERGGAHADETSQRSADLRSSYPLPDIVKQLQEATSLTRKTIVDILIGSGRLNEFIGNPNDFIKLVTEAIQDELAEVVSEGIQYERIGGSVYSLRELQQDGEKEKAYFLDNLYKVKNEQKTDFDYVVFDSDTEKKFAEILDGREDIKLFTKLPPKFKIDTPVGPYNPDWAIVKHVDGEDRIYMVRETKSTANAALLRPKEQAKIDAAKKHFEALGIDYKKSSPEGWNL</sequence>
<dbReference type="AlphaFoldDB" id="A0A4Q9V2A5"/>
<dbReference type="PANTHER" id="PTHR47396">
    <property type="entry name" value="TYPE I RESTRICTION ENZYME ECOKI R PROTEIN"/>
    <property type="match status" value="1"/>
</dbReference>
<gene>
    <name evidence="3" type="ORF">EZJ44_01185</name>
</gene>
<feature type="domain" description="Type III restriction enzyme C-terminal endonuclease" evidence="2">
    <location>
        <begin position="880"/>
        <end position="981"/>
    </location>
</feature>